<sequence length="79" mass="9111">MKAQKRNFLMFVDNSTVHNNMPELSHIKLVYLPVNKASNLQSMDQDIVNNFKIYYRKGAVHHVLKSIEDNQCSSGDEIC</sequence>
<feature type="domain" description="DDE-1" evidence="1">
    <location>
        <begin position="3"/>
        <end position="70"/>
    </location>
</feature>
<proteinExistence type="predicted"/>
<dbReference type="AlphaFoldDB" id="A0AAV1L173"/>
<evidence type="ECO:0000259" key="1">
    <source>
        <dbReference type="Pfam" id="PF03184"/>
    </source>
</evidence>
<keyword evidence="3" id="KW-1185">Reference proteome</keyword>
<gene>
    <name evidence="2" type="ORF">PARMNEM_LOCUS9639</name>
</gene>
<reference evidence="2 3" key="1">
    <citation type="submission" date="2023-11" db="EMBL/GenBank/DDBJ databases">
        <authorList>
            <person name="Hedman E."/>
            <person name="Englund M."/>
            <person name="Stromberg M."/>
            <person name="Nyberg Akerstrom W."/>
            <person name="Nylinder S."/>
            <person name="Jareborg N."/>
            <person name="Kallberg Y."/>
            <person name="Kronander E."/>
        </authorList>
    </citation>
    <scope>NUCLEOTIDE SEQUENCE [LARGE SCALE GENOMIC DNA]</scope>
</reference>
<evidence type="ECO:0000313" key="2">
    <source>
        <dbReference type="EMBL" id="CAK1589091.1"/>
    </source>
</evidence>
<dbReference type="GO" id="GO:0003676">
    <property type="term" value="F:nucleic acid binding"/>
    <property type="evidence" value="ECO:0007669"/>
    <property type="project" value="InterPro"/>
</dbReference>
<name>A0AAV1L173_9NEOP</name>
<comment type="caution">
    <text evidence="2">The sequence shown here is derived from an EMBL/GenBank/DDBJ whole genome shotgun (WGS) entry which is preliminary data.</text>
</comment>
<dbReference type="InterPro" id="IPR004875">
    <property type="entry name" value="DDE_SF_endonuclease_dom"/>
</dbReference>
<evidence type="ECO:0000313" key="3">
    <source>
        <dbReference type="Proteomes" id="UP001314205"/>
    </source>
</evidence>
<dbReference type="Pfam" id="PF03184">
    <property type="entry name" value="DDE_1"/>
    <property type="match status" value="1"/>
</dbReference>
<accession>A0AAV1L173</accession>
<organism evidence="2 3">
    <name type="scientific">Parnassius mnemosyne</name>
    <name type="common">clouded apollo</name>
    <dbReference type="NCBI Taxonomy" id="213953"/>
    <lineage>
        <taxon>Eukaryota</taxon>
        <taxon>Metazoa</taxon>
        <taxon>Ecdysozoa</taxon>
        <taxon>Arthropoda</taxon>
        <taxon>Hexapoda</taxon>
        <taxon>Insecta</taxon>
        <taxon>Pterygota</taxon>
        <taxon>Neoptera</taxon>
        <taxon>Endopterygota</taxon>
        <taxon>Lepidoptera</taxon>
        <taxon>Glossata</taxon>
        <taxon>Ditrysia</taxon>
        <taxon>Papilionoidea</taxon>
        <taxon>Papilionidae</taxon>
        <taxon>Parnassiinae</taxon>
        <taxon>Parnassini</taxon>
        <taxon>Parnassius</taxon>
        <taxon>Driopa</taxon>
    </lineage>
</organism>
<dbReference type="EMBL" id="CAVLGL010000083">
    <property type="protein sequence ID" value="CAK1589091.1"/>
    <property type="molecule type" value="Genomic_DNA"/>
</dbReference>
<protein>
    <recommendedName>
        <fullName evidence="1">DDE-1 domain-containing protein</fullName>
    </recommendedName>
</protein>
<dbReference type="Proteomes" id="UP001314205">
    <property type="component" value="Unassembled WGS sequence"/>
</dbReference>